<dbReference type="GO" id="GO:0016887">
    <property type="term" value="F:ATP hydrolysis activity"/>
    <property type="evidence" value="ECO:0007669"/>
    <property type="project" value="RHEA"/>
</dbReference>
<keyword evidence="3 6" id="KW-0347">Helicase</keyword>
<dbReference type="Gene3D" id="3.40.50.300">
    <property type="entry name" value="P-loop containing nucleotide triphosphate hydrolases"/>
    <property type="match status" value="2"/>
</dbReference>
<dbReference type="eggNOG" id="COG0507">
    <property type="taxonomic scope" value="Bacteria"/>
</dbReference>
<evidence type="ECO:0000256" key="2">
    <source>
        <dbReference type="ARBA" id="ARBA00022840"/>
    </source>
</evidence>
<dbReference type="CDD" id="cd17933">
    <property type="entry name" value="DEXSc_RecD-like"/>
    <property type="match status" value="1"/>
</dbReference>
<dbReference type="GO" id="GO:0043139">
    <property type="term" value="F:5'-3' DNA helicase activity"/>
    <property type="evidence" value="ECO:0007669"/>
    <property type="project" value="UniProtKB-UniRule"/>
</dbReference>
<dbReference type="Pfam" id="PF13538">
    <property type="entry name" value="UvrD_C_2"/>
    <property type="match status" value="1"/>
</dbReference>
<dbReference type="SMART" id="SM00278">
    <property type="entry name" value="HhH1"/>
    <property type="match status" value="2"/>
</dbReference>
<dbReference type="InterPro" id="IPR006345">
    <property type="entry name" value="RecD2"/>
</dbReference>
<dbReference type="AlphaFoldDB" id="Q3ASB3"/>
<keyword evidence="3" id="KW-0238">DNA-binding</keyword>
<dbReference type="InterPro" id="IPR027417">
    <property type="entry name" value="P-loop_NTPase"/>
</dbReference>
<dbReference type="EC" id="5.6.2.3" evidence="3"/>
<organism evidence="6">
    <name type="scientific">Chlorobium chlorochromatii (strain CaD3)</name>
    <dbReference type="NCBI Taxonomy" id="340177"/>
    <lineage>
        <taxon>Bacteria</taxon>
        <taxon>Pseudomonadati</taxon>
        <taxon>Chlorobiota</taxon>
        <taxon>Chlorobiia</taxon>
        <taxon>Chlorobiales</taxon>
        <taxon>Chlorobiaceae</taxon>
        <taxon>Chlorobium/Pelodictyon group</taxon>
        <taxon>Chlorobium</taxon>
    </lineage>
</organism>
<name>Q3ASB3_CHLCH</name>
<dbReference type="GO" id="GO:0005524">
    <property type="term" value="F:ATP binding"/>
    <property type="evidence" value="ECO:0007669"/>
    <property type="project" value="UniProtKB-UniRule"/>
</dbReference>
<dbReference type="Gene3D" id="1.10.10.2220">
    <property type="match status" value="1"/>
</dbReference>
<dbReference type="Pfam" id="PF14490">
    <property type="entry name" value="HHH_RecD2"/>
    <property type="match status" value="1"/>
</dbReference>
<reference evidence="6" key="1">
    <citation type="submission" date="2005-08" db="EMBL/GenBank/DDBJ databases">
        <title>Complete sequence of Chlorobium chlorochromatii CaD3.</title>
        <authorList>
            <person name="Copeland A."/>
            <person name="Lucas S."/>
            <person name="Lapidus A."/>
            <person name="Barry K."/>
            <person name="Detter J.C."/>
            <person name="Glavina T."/>
            <person name="Hammon N."/>
            <person name="Israni S."/>
            <person name="Pitluck S."/>
            <person name="Bryant D."/>
            <person name="Schmutz J."/>
            <person name="Larimer F."/>
            <person name="Land M."/>
            <person name="Kyrpides N."/>
            <person name="Ivanova N."/>
            <person name="Richardson P."/>
        </authorList>
    </citation>
    <scope>NUCLEOTIDE SEQUENCE [LARGE SCALE GENOMIC DNA]</scope>
    <source>
        <strain evidence="6">CaD3</strain>
    </source>
</reference>
<dbReference type="InterPro" id="IPR055446">
    <property type="entry name" value="RecD2_N_OB"/>
</dbReference>
<dbReference type="InterPro" id="IPR027785">
    <property type="entry name" value="UvrD-like_helicase_C"/>
</dbReference>
<dbReference type="Pfam" id="PF13245">
    <property type="entry name" value="AAA_19"/>
    <property type="match status" value="1"/>
</dbReference>
<dbReference type="CDD" id="cd18809">
    <property type="entry name" value="SF1_C_RecD"/>
    <property type="match status" value="1"/>
</dbReference>
<dbReference type="GO" id="GO:0009338">
    <property type="term" value="C:exodeoxyribonuclease V complex"/>
    <property type="evidence" value="ECO:0007669"/>
    <property type="project" value="TreeGrafter"/>
</dbReference>
<dbReference type="OrthoDB" id="9803432at2"/>
<feature type="domain" description="Helix-hairpin-helix DNA-binding motif class 1" evidence="4">
    <location>
        <begin position="196"/>
        <end position="215"/>
    </location>
</feature>
<dbReference type="GO" id="GO:0006310">
    <property type="term" value="P:DNA recombination"/>
    <property type="evidence" value="ECO:0007669"/>
    <property type="project" value="InterPro"/>
</dbReference>
<dbReference type="PANTHER" id="PTHR43788:SF6">
    <property type="entry name" value="DNA HELICASE B"/>
    <property type="match status" value="1"/>
</dbReference>
<dbReference type="InterPro" id="IPR029493">
    <property type="entry name" value="RecD2-like_HHH"/>
</dbReference>
<dbReference type="InterPro" id="IPR010994">
    <property type="entry name" value="RuvA_2-like"/>
</dbReference>
<proteinExistence type="inferred from homology"/>
<dbReference type="Pfam" id="PF23139">
    <property type="entry name" value="OB_YrrC"/>
    <property type="match status" value="1"/>
</dbReference>
<evidence type="ECO:0000256" key="1">
    <source>
        <dbReference type="ARBA" id="ARBA00022741"/>
    </source>
</evidence>
<comment type="function">
    <text evidence="3">DNA-dependent ATPase and ATP-dependent 5'-3' DNA helicase. Has no activity on blunt DNA or DNA with 3'-overhangs, requires at least 10 bases of 5'-ssDNA for helicase activity.</text>
</comment>
<keyword evidence="3" id="KW-0413">Isomerase</keyword>
<keyword evidence="3 6" id="KW-0378">Hydrolase</keyword>
<dbReference type="GO" id="GO:0003677">
    <property type="term" value="F:DNA binding"/>
    <property type="evidence" value="ECO:0007669"/>
    <property type="project" value="UniProtKB-UniRule"/>
</dbReference>
<keyword evidence="2 3" id="KW-0067">ATP-binding</keyword>
<evidence type="ECO:0000259" key="4">
    <source>
        <dbReference type="SMART" id="SM00278"/>
    </source>
</evidence>
<evidence type="ECO:0000256" key="3">
    <source>
        <dbReference type="HAMAP-Rule" id="MF_01488"/>
    </source>
</evidence>
<evidence type="ECO:0000313" key="6">
    <source>
        <dbReference type="EMBL" id="ABB28112.1"/>
    </source>
</evidence>
<comment type="similarity">
    <text evidence="3">Belongs to the RecD family. RecD2 subfamily.</text>
</comment>
<dbReference type="HOGENOM" id="CLU_007524_0_3_10"/>
<feature type="domain" description="Helix-hairpin-helix DNA-binding motif class 1" evidence="4">
    <location>
        <begin position="132"/>
        <end position="151"/>
    </location>
</feature>
<dbReference type="InterPro" id="IPR003593">
    <property type="entry name" value="AAA+_ATPase"/>
</dbReference>
<dbReference type="SMART" id="SM00382">
    <property type="entry name" value="AAA"/>
    <property type="match status" value="1"/>
</dbReference>
<dbReference type="HAMAP" id="MF_01488">
    <property type="entry name" value="RecD2"/>
    <property type="match status" value="1"/>
</dbReference>
<dbReference type="Gene3D" id="1.10.150.20">
    <property type="entry name" value="5' to 3' exonuclease, C-terminal subdomain"/>
    <property type="match status" value="1"/>
</dbReference>
<dbReference type="InterPro" id="IPR050534">
    <property type="entry name" value="Coronavir_polyprotein_1ab"/>
</dbReference>
<dbReference type="GO" id="GO:0006281">
    <property type="term" value="P:DNA repair"/>
    <property type="evidence" value="ECO:0007669"/>
    <property type="project" value="InterPro"/>
</dbReference>
<dbReference type="Gene3D" id="2.30.30.940">
    <property type="match status" value="1"/>
</dbReference>
<gene>
    <name evidence="3" type="primary">recD2</name>
    <name evidence="6" type="ordered locus">Cag_0847</name>
</gene>
<dbReference type="SUPFAM" id="SSF52540">
    <property type="entry name" value="P-loop containing nucleoside triphosphate hydrolases"/>
    <property type="match status" value="1"/>
</dbReference>
<dbReference type="Pfam" id="PF18335">
    <property type="entry name" value="SH3_13"/>
    <property type="match status" value="1"/>
</dbReference>
<dbReference type="KEGG" id="cch:Cag_0847"/>
<evidence type="ECO:0000259" key="5">
    <source>
        <dbReference type="SMART" id="SM00382"/>
    </source>
</evidence>
<accession>Q3ASB3</accession>
<dbReference type="PANTHER" id="PTHR43788">
    <property type="entry name" value="DNA2/NAM7 HELICASE FAMILY MEMBER"/>
    <property type="match status" value="1"/>
</dbReference>
<dbReference type="SUPFAM" id="SSF47781">
    <property type="entry name" value="RuvA domain 2-like"/>
    <property type="match status" value="1"/>
</dbReference>
<dbReference type="GO" id="GO:0017116">
    <property type="term" value="F:single-stranded DNA helicase activity"/>
    <property type="evidence" value="ECO:0007669"/>
    <property type="project" value="TreeGrafter"/>
</dbReference>
<feature type="domain" description="AAA+ ATPase" evidence="5">
    <location>
        <begin position="348"/>
        <end position="528"/>
    </location>
</feature>
<dbReference type="Pfam" id="PF14520">
    <property type="entry name" value="HHH_5"/>
    <property type="match status" value="1"/>
</dbReference>
<comment type="catalytic activity">
    <reaction evidence="3">
        <text>ATP + H2O = ADP + phosphate + H(+)</text>
        <dbReference type="Rhea" id="RHEA:13065"/>
        <dbReference type="ChEBI" id="CHEBI:15377"/>
        <dbReference type="ChEBI" id="CHEBI:15378"/>
        <dbReference type="ChEBI" id="CHEBI:30616"/>
        <dbReference type="ChEBI" id="CHEBI:43474"/>
        <dbReference type="ChEBI" id="CHEBI:456216"/>
        <dbReference type="EC" id="5.6.2.3"/>
    </reaction>
</comment>
<dbReference type="InterPro" id="IPR041451">
    <property type="entry name" value="RecD2_SH13"/>
</dbReference>
<dbReference type="STRING" id="340177.Cag_0847"/>
<dbReference type="InterPro" id="IPR003583">
    <property type="entry name" value="Hlx-hairpin-Hlx_DNA-bd_motif"/>
</dbReference>
<sequence length="738" mass="81327">MSVQDGQESYYYSPKERLSGAVERVTFHSQKNGFSVLRIKVKGRRDLVTVVGATPSIAPGEFVECLGEWHNDSTYGLQFRATELTVVPPETIDGIEKYLASGMVKGIGPHFAKTLVYAFREDVFTVIEEEPERLLELPGIGQKRMEMVTSAWADQKVIRDIMVFLQSHGLGTSRAVRIFKTYGNESILRVKENPYRLVLDIYGVGFKTADALAMQLGIAPDSLIRAQAGVHHVLQEIASSGHCAAPREQLVAEASRLLSIPEERTHEAIDAELRAGNLVREELRGVETLYLLSLHRAELGVATSLMRLLEGEIPWRHLAIEEALPWVEAQNNITLSPSQKEALHTALTNKVTVITGGPGVGKTTLVKSILLILQAQKVRVALCAPTGRAAKRLSESTGLEAKTIHRLLEFDPLTGGFKHQRDNPLECDLVVVDESSMVDVVLMNRLLAAVPEKAALLLIGDVDQLPSVGAGAVLADIIRSETIPTIRLTEIFRQAASSRIIMNAHRINKGELPLRDESNTLSDFYLIAANTPEEIYNRLLTVITERIPARFGLHPVRDVQVLTPMNRGGLGARALNVELQKVLNGQVEPSVTRFGTRYAAGDKVIQMVNNYDKEVFNGDIGHISAVEREDGAVLVDFDGTLVSYEFGELDELSLAYATSIHKSQGSEYPAVVIPLAMQHYNLLERNLIYTAVTRGKKLVVIIGETRALAMAVKNHKAMRRLTGLAERLSALARYEANL</sequence>
<protein>
    <recommendedName>
        <fullName evidence="3">ATP-dependent RecD2 DNA helicase</fullName>
        <ecNumber evidence="3">5.6.2.3</ecNumber>
    </recommendedName>
    <alternativeName>
        <fullName evidence="3">DNA 5'-3' helicase subunit RecD2</fullName>
    </alternativeName>
</protein>
<dbReference type="EMBL" id="CP000108">
    <property type="protein sequence ID" value="ABB28112.1"/>
    <property type="molecule type" value="Genomic_DNA"/>
</dbReference>
<feature type="binding site" evidence="3">
    <location>
        <begin position="359"/>
        <end position="363"/>
    </location>
    <ligand>
        <name>ATP</name>
        <dbReference type="ChEBI" id="CHEBI:30616"/>
    </ligand>
</feature>
<dbReference type="NCBIfam" id="TIGR01448">
    <property type="entry name" value="recD_rel"/>
    <property type="match status" value="1"/>
</dbReference>
<keyword evidence="1 3" id="KW-0547">Nucleotide-binding</keyword>